<protein>
    <recommendedName>
        <fullName evidence="13">Protein FAM33A</fullName>
    </recommendedName>
</protein>
<keyword evidence="11" id="KW-0131">Cell cycle</keyword>
<evidence type="ECO:0000313" key="17">
    <source>
        <dbReference type="RefSeq" id="XP_033777476.1"/>
    </source>
</evidence>
<dbReference type="AlphaFoldDB" id="A0A6P8P9E8"/>
<gene>
    <name evidence="16 17" type="primary">SKA2</name>
</gene>
<keyword evidence="9" id="KW-0995">Kinetochore</keyword>
<keyword evidence="4" id="KW-0158">Chromosome</keyword>
<proteinExistence type="inferred from homology"/>
<keyword evidence="6" id="KW-0132">Cell division</keyword>
<feature type="domain" description="Ska2 N-terminal" evidence="14">
    <location>
        <begin position="27"/>
        <end position="140"/>
    </location>
</feature>
<name>A0A6P8P9E8_GEOSA</name>
<keyword evidence="8" id="KW-0498">Mitosis</keyword>
<keyword evidence="7" id="KW-0493">Microtubule</keyword>
<evidence type="ECO:0000259" key="14">
    <source>
        <dbReference type="Pfam" id="PF16740"/>
    </source>
</evidence>
<comment type="subcellular location">
    <subcellularLocation>
        <location evidence="2">Chromosome</location>
        <location evidence="2">Centromere</location>
        <location evidence="2">Kinetochore</location>
    </subcellularLocation>
    <subcellularLocation>
        <location evidence="1">Cytoplasm</location>
        <location evidence="1">Cytoskeleton</location>
        <location evidence="1">Spindle</location>
    </subcellularLocation>
</comment>
<evidence type="ECO:0000256" key="6">
    <source>
        <dbReference type="ARBA" id="ARBA00022618"/>
    </source>
</evidence>
<keyword evidence="15" id="KW-1185">Reference proteome</keyword>
<dbReference type="Pfam" id="PF16740">
    <property type="entry name" value="SKA2"/>
    <property type="match status" value="1"/>
</dbReference>
<evidence type="ECO:0000256" key="5">
    <source>
        <dbReference type="ARBA" id="ARBA00022490"/>
    </source>
</evidence>
<accession>A0A6P8P9E8</accession>
<evidence type="ECO:0000313" key="16">
    <source>
        <dbReference type="RefSeq" id="XP_033777475.1"/>
    </source>
</evidence>
<dbReference type="RefSeq" id="XP_033777475.1">
    <property type="nucleotide sequence ID" value="XM_033921584.1"/>
</dbReference>
<dbReference type="Gene3D" id="6.10.250.1380">
    <property type="match status" value="1"/>
</dbReference>
<keyword evidence="12" id="KW-0137">Centromere</keyword>
<evidence type="ECO:0000256" key="7">
    <source>
        <dbReference type="ARBA" id="ARBA00022701"/>
    </source>
</evidence>
<dbReference type="KEGG" id="gsh:117348927"/>
<evidence type="ECO:0000256" key="11">
    <source>
        <dbReference type="ARBA" id="ARBA00023306"/>
    </source>
</evidence>
<dbReference type="OrthoDB" id="193920at2759"/>
<dbReference type="CTD" id="348235"/>
<dbReference type="GO" id="GO:0000278">
    <property type="term" value="P:mitotic cell cycle"/>
    <property type="evidence" value="ECO:0007669"/>
    <property type="project" value="TreeGrafter"/>
</dbReference>
<evidence type="ECO:0000256" key="8">
    <source>
        <dbReference type="ARBA" id="ARBA00022776"/>
    </source>
</evidence>
<evidence type="ECO:0000256" key="2">
    <source>
        <dbReference type="ARBA" id="ARBA00004629"/>
    </source>
</evidence>
<dbReference type="InterPro" id="IPR026762">
    <property type="entry name" value="Ska2"/>
</dbReference>
<comment type="similarity">
    <text evidence="3">Belongs to the SKA2 family.</text>
</comment>
<organism evidence="15 16">
    <name type="scientific">Geotrypetes seraphini</name>
    <name type="common">Gaboon caecilian</name>
    <name type="synonym">Caecilia seraphini</name>
    <dbReference type="NCBI Taxonomy" id="260995"/>
    <lineage>
        <taxon>Eukaryota</taxon>
        <taxon>Metazoa</taxon>
        <taxon>Chordata</taxon>
        <taxon>Craniata</taxon>
        <taxon>Vertebrata</taxon>
        <taxon>Euteleostomi</taxon>
        <taxon>Amphibia</taxon>
        <taxon>Gymnophiona</taxon>
        <taxon>Geotrypetes</taxon>
    </lineage>
</organism>
<dbReference type="RefSeq" id="XP_033777476.1">
    <property type="nucleotide sequence ID" value="XM_033921585.1"/>
</dbReference>
<dbReference type="PANTHER" id="PTHR32017">
    <property type="entry name" value="SPINDLE AND KINETOCHORE-ASSOCIATED PROTEIN 2"/>
    <property type="match status" value="1"/>
</dbReference>
<evidence type="ECO:0000256" key="13">
    <source>
        <dbReference type="ARBA" id="ARBA00029651"/>
    </source>
</evidence>
<dbReference type="Proteomes" id="UP000515159">
    <property type="component" value="Chromosome 15"/>
</dbReference>
<dbReference type="GO" id="GO:0051301">
    <property type="term" value="P:cell division"/>
    <property type="evidence" value="ECO:0007669"/>
    <property type="project" value="UniProtKB-KW"/>
</dbReference>
<dbReference type="GO" id="GO:0005876">
    <property type="term" value="C:spindle microtubule"/>
    <property type="evidence" value="ECO:0007669"/>
    <property type="project" value="InterPro"/>
</dbReference>
<evidence type="ECO:0000256" key="9">
    <source>
        <dbReference type="ARBA" id="ARBA00022838"/>
    </source>
</evidence>
<dbReference type="GeneID" id="117348927"/>
<evidence type="ECO:0000313" key="15">
    <source>
        <dbReference type="Proteomes" id="UP000515159"/>
    </source>
</evidence>
<sequence>MKRAVLLGGLVLACTRPPEECKLFNMETAVNKLEAVFLKAECDLDYIEQKLEFEIRKSLPDNSVEQENPVKLLEELSLVKLRYKSLCGQMEKISAQQKETMDCMHTTLVNTIRLVQHLQHQVDFEQSPLSEEEKAAVQKLEDLNILVDA</sequence>
<keyword evidence="10" id="KW-0206">Cytoskeleton</keyword>
<reference evidence="16 17" key="1">
    <citation type="submission" date="2025-04" db="UniProtKB">
        <authorList>
            <consortium name="RefSeq"/>
        </authorList>
    </citation>
    <scope>IDENTIFICATION</scope>
</reference>
<evidence type="ECO:0000256" key="4">
    <source>
        <dbReference type="ARBA" id="ARBA00022454"/>
    </source>
</evidence>
<dbReference type="PANTHER" id="PTHR32017:SF3">
    <property type="entry name" value="SPINDLE AND KINETOCHORE-ASSOCIATED PROTEIN 2"/>
    <property type="match status" value="1"/>
</dbReference>
<evidence type="ECO:0000256" key="10">
    <source>
        <dbReference type="ARBA" id="ARBA00023212"/>
    </source>
</evidence>
<dbReference type="GO" id="GO:0008017">
    <property type="term" value="F:microtubule binding"/>
    <property type="evidence" value="ECO:0007669"/>
    <property type="project" value="InterPro"/>
</dbReference>
<evidence type="ECO:0000256" key="12">
    <source>
        <dbReference type="ARBA" id="ARBA00023328"/>
    </source>
</evidence>
<dbReference type="GO" id="GO:0007059">
    <property type="term" value="P:chromosome segregation"/>
    <property type="evidence" value="ECO:0007669"/>
    <property type="project" value="InterPro"/>
</dbReference>
<evidence type="ECO:0000256" key="1">
    <source>
        <dbReference type="ARBA" id="ARBA00004186"/>
    </source>
</evidence>
<dbReference type="GO" id="GO:0000940">
    <property type="term" value="C:outer kinetochore"/>
    <property type="evidence" value="ECO:0007669"/>
    <property type="project" value="InterPro"/>
</dbReference>
<keyword evidence="5" id="KW-0963">Cytoplasm</keyword>
<dbReference type="InterPro" id="IPR042091">
    <property type="entry name" value="Ska2_N"/>
</dbReference>
<evidence type="ECO:0000256" key="3">
    <source>
        <dbReference type="ARBA" id="ARBA00010684"/>
    </source>
</evidence>